<dbReference type="SUPFAM" id="SSF56601">
    <property type="entry name" value="beta-lactamase/transpeptidase-like"/>
    <property type="match status" value="1"/>
</dbReference>
<keyword evidence="3" id="KW-1003">Cell membrane</keyword>
<dbReference type="GO" id="GO:0009252">
    <property type="term" value="P:peptidoglycan biosynthetic process"/>
    <property type="evidence" value="ECO:0007669"/>
    <property type="project" value="UniProtKB-KW"/>
</dbReference>
<evidence type="ECO:0000256" key="13">
    <source>
        <dbReference type="ARBA" id="ARBA00023136"/>
    </source>
</evidence>
<evidence type="ECO:0000256" key="17">
    <source>
        <dbReference type="ARBA" id="ARBA00049902"/>
    </source>
</evidence>
<keyword evidence="12 18" id="KW-1133">Transmembrane helix</keyword>
<evidence type="ECO:0000256" key="11">
    <source>
        <dbReference type="ARBA" id="ARBA00022984"/>
    </source>
</evidence>
<dbReference type="InterPro" id="IPR001264">
    <property type="entry name" value="Glyco_trans_51"/>
</dbReference>
<dbReference type="Gene3D" id="1.10.3810.10">
    <property type="entry name" value="Biosynthetic peptidoglycan transglycosylase-like"/>
    <property type="match status" value="1"/>
</dbReference>
<evidence type="ECO:0000256" key="18">
    <source>
        <dbReference type="SAM" id="Phobius"/>
    </source>
</evidence>
<evidence type="ECO:0000256" key="16">
    <source>
        <dbReference type="ARBA" id="ARBA00034000"/>
    </source>
</evidence>
<keyword evidence="10" id="KW-0133">Cell shape</keyword>
<dbReference type="Gene3D" id="3.40.710.10">
    <property type="entry name" value="DD-peptidase/beta-lactamase superfamily"/>
    <property type="match status" value="1"/>
</dbReference>
<evidence type="ECO:0000256" key="14">
    <source>
        <dbReference type="ARBA" id="ARBA00023268"/>
    </source>
</evidence>
<name>A0A347WNU9_9LACT</name>
<accession>A0A347WNU9</accession>
<dbReference type="InterPro" id="IPR001460">
    <property type="entry name" value="PCN-bd_Tpept"/>
</dbReference>
<dbReference type="EMBL" id="CP023434">
    <property type="protein sequence ID" value="AXY26756.1"/>
    <property type="molecule type" value="Genomic_DNA"/>
</dbReference>
<evidence type="ECO:0000256" key="8">
    <source>
        <dbReference type="ARBA" id="ARBA00022692"/>
    </source>
</evidence>
<evidence type="ECO:0000256" key="1">
    <source>
        <dbReference type="ARBA" id="ARBA00007090"/>
    </source>
</evidence>
<dbReference type="PANTHER" id="PTHR32282:SF32">
    <property type="entry name" value="PENICILLIN-BINDING PROTEIN 2A"/>
    <property type="match status" value="1"/>
</dbReference>
<proteinExistence type="inferred from homology"/>
<evidence type="ECO:0000313" key="21">
    <source>
        <dbReference type="EMBL" id="AXY26756.1"/>
    </source>
</evidence>
<evidence type="ECO:0000256" key="6">
    <source>
        <dbReference type="ARBA" id="ARBA00022676"/>
    </source>
</evidence>
<evidence type="ECO:0000256" key="5">
    <source>
        <dbReference type="ARBA" id="ARBA00022670"/>
    </source>
</evidence>
<keyword evidence="7" id="KW-0808">Transferase</keyword>
<gene>
    <name evidence="21" type="ORF">CL176_08375</name>
</gene>
<dbReference type="InterPro" id="IPR023346">
    <property type="entry name" value="Lysozyme-like_dom_sf"/>
</dbReference>
<keyword evidence="22" id="KW-1185">Reference proteome</keyword>
<protein>
    <submittedName>
        <fullName evidence="21">Penicillin-binding protein</fullName>
    </submittedName>
</protein>
<evidence type="ECO:0000256" key="10">
    <source>
        <dbReference type="ARBA" id="ARBA00022960"/>
    </source>
</evidence>
<keyword evidence="11" id="KW-0573">Peptidoglycan synthesis</keyword>
<feature type="domain" description="Penicillin-binding protein transpeptidase" evidence="19">
    <location>
        <begin position="340"/>
        <end position="585"/>
    </location>
</feature>
<keyword evidence="4" id="KW-0121">Carboxypeptidase</keyword>
<dbReference type="GO" id="GO:0008955">
    <property type="term" value="F:peptidoglycan glycosyltransferase activity"/>
    <property type="evidence" value="ECO:0007669"/>
    <property type="project" value="UniProtKB-EC"/>
</dbReference>
<dbReference type="Proteomes" id="UP000263232">
    <property type="component" value="Chromosome"/>
</dbReference>
<keyword evidence="13 18" id="KW-0472">Membrane</keyword>
<dbReference type="SUPFAM" id="SSF53955">
    <property type="entry name" value="Lysozyme-like"/>
    <property type="match status" value="1"/>
</dbReference>
<evidence type="ECO:0000256" key="2">
    <source>
        <dbReference type="ARBA" id="ARBA00007739"/>
    </source>
</evidence>
<dbReference type="GO" id="GO:0006508">
    <property type="term" value="P:proteolysis"/>
    <property type="evidence" value="ECO:0007669"/>
    <property type="project" value="UniProtKB-KW"/>
</dbReference>
<dbReference type="InterPro" id="IPR050396">
    <property type="entry name" value="Glycosyltr_51/Transpeptidase"/>
</dbReference>
<dbReference type="KEGG" id="abae:CL176_08375"/>
<comment type="catalytic activity">
    <reaction evidence="17">
        <text>[GlcNAc-(1-&gt;4)-Mur2Ac(oyl-L-Ala-gamma-D-Glu-L-Lys-D-Ala-D-Ala)](n)-di-trans,octa-cis-undecaprenyl diphosphate + beta-D-GlcNAc-(1-&gt;4)-Mur2Ac(oyl-L-Ala-gamma-D-Glu-L-Lys-D-Ala-D-Ala)-di-trans,octa-cis-undecaprenyl diphosphate = [GlcNAc-(1-&gt;4)-Mur2Ac(oyl-L-Ala-gamma-D-Glu-L-Lys-D-Ala-D-Ala)](n+1)-di-trans,octa-cis-undecaprenyl diphosphate + di-trans,octa-cis-undecaprenyl diphosphate + H(+)</text>
        <dbReference type="Rhea" id="RHEA:23708"/>
        <dbReference type="Rhea" id="RHEA-COMP:9602"/>
        <dbReference type="Rhea" id="RHEA-COMP:9603"/>
        <dbReference type="ChEBI" id="CHEBI:15378"/>
        <dbReference type="ChEBI" id="CHEBI:58405"/>
        <dbReference type="ChEBI" id="CHEBI:60033"/>
        <dbReference type="ChEBI" id="CHEBI:78435"/>
        <dbReference type="EC" id="2.4.99.28"/>
    </reaction>
</comment>
<evidence type="ECO:0000256" key="15">
    <source>
        <dbReference type="ARBA" id="ARBA00023316"/>
    </source>
</evidence>
<evidence type="ECO:0000256" key="4">
    <source>
        <dbReference type="ARBA" id="ARBA00022645"/>
    </source>
</evidence>
<sequence>MTRWQRWQRGFKNLWTYYRGWKWLIFIGMSLALMMSTYLVVLAKTTSVDTLQEALQSQTVVYDVNDAYAGTYDSQKGTYVSLEEISPNMQQTVVTTEDKRFYEHNGFDTIGIARAFVRLLINRNTSGGGGSTITQQLAKNAFLSLDQTFQRKFKELFLALEIEKEYTKDEILEMYLNHAYFGNGVWGVEDASQRYFGHSASSLNWNESAVLTGMLKGPSLYNPIDDYEAAIERRDVVTQLLVDASVISPEDGAYISSIGIDLYDNYYDEAGNPYPYYFDAVIDEVVRLAKIPEDDLISKGYRIYTNLNPGFQQAVDASYQNPWLFGDDGSDPEPAVQSASVVIDPNTGGIAAVYGGRGEYVYRGFNRATDMRRSPGSTIKPLAVYTLALEAGYNIHSMVPDEVKSYDGWAPENYNHYTEPSGENALYYALAQSKNTSAVYLLNELGLDKSVQKLKQFGIDIPREDRSLTMALGALSYGVTPVQLANAYAAFANEGIRYESYFVRRIEDASGKEVYSNTKPSKHMVMTRNVAADMTSMMLDTYGGYGTGYGAGPDYGQLAGKTGSTETVEGSPDTRDRWMVGYTPDFVVVSWAGLDQEGSMSLDELMPSGMGTFFNIQTTQLMNASAQTPFNLTMASQMDQTSNELEGIRWQDEVGHLFDQASEWVEVHGPEILNDIQRLAEDAGQQINQWLQSIPLP</sequence>
<keyword evidence="8 18" id="KW-0812">Transmembrane</keyword>
<dbReference type="NCBIfam" id="TIGR02074">
    <property type="entry name" value="PBP_1a_fam"/>
    <property type="match status" value="1"/>
</dbReference>
<dbReference type="AlphaFoldDB" id="A0A347WNU9"/>
<keyword evidence="15" id="KW-0961">Cell wall biogenesis/degradation</keyword>
<evidence type="ECO:0000259" key="19">
    <source>
        <dbReference type="Pfam" id="PF00905"/>
    </source>
</evidence>
<dbReference type="PANTHER" id="PTHR32282">
    <property type="entry name" value="BINDING PROTEIN TRANSPEPTIDASE, PUTATIVE-RELATED"/>
    <property type="match status" value="1"/>
</dbReference>
<feature type="transmembrane region" description="Helical" evidence="18">
    <location>
        <begin position="21"/>
        <end position="43"/>
    </location>
</feature>
<dbReference type="FunFam" id="1.10.3810.10:FF:000001">
    <property type="entry name" value="Penicillin-binding protein 1A"/>
    <property type="match status" value="1"/>
</dbReference>
<dbReference type="InterPro" id="IPR036950">
    <property type="entry name" value="PBP_transglycosylase"/>
</dbReference>
<dbReference type="GO" id="GO:0009002">
    <property type="term" value="F:serine-type D-Ala-D-Ala carboxypeptidase activity"/>
    <property type="evidence" value="ECO:0007669"/>
    <property type="project" value="UniProtKB-EC"/>
</dbReference>
<comment type="similarity">
    <text evidence="2">In the N-terminal section; belongs to the glycosyltransferase 51 family.</text>
</comment>
<evidence type="ECO:0000313" key="22">
    <source>
        <dbReference type="Proteomes" id="UP000263232"/>
    </source>
</evidence>
<reference evidence="21 22" key="1">
    <citation type="submission" date="2017-09" db="EMBL/GenBank/DDBJ databases">
        <title>Complete genome sequence of Oxytococcus suis strain ZY16052.</title>
        <authorList>
            <person name="Li F."/>
        </authorList>
    </citation>
    <scope>NUCLEOTIDE SEQUENCE [LARGE SCALE GENOMIC DNA]</scope>
    <source>
        <strain evidence="21 22">ZY16052</strain>
    </source>
</reference>
<evidence type="ECO:0000259" key="20">
    <source>
        <dbReference type="Pfam" id="PF00912"/>
    </source>
</evidence>
<dbReference type="GO" id="GO:0071555">
    <property type="term" value="P:cell wall organization"/>
    <property type="evidence" value="ECO:0007669"/>
    <property type="project" value="UniProtKB-KW"/>
</dbReference>
<evidence type="ECO:0000256" key="3">
    <source>
        <dbReference type="ARBA" id="ARBA00022475"/>
    </source>
</evidence>
<dbReference type="GO" id="GO:0008360">
    <property type="term" value="P:regulation of cell shape"/>
    <property type="evidence" value="ECO:0007669"/>
    <property type="project" value="UniProtKB-KW"/>
</dbReference>
<evidence type="ECO:0000256" key="7">
    <source>
        <dbReference type="ARBA" id="ARBA00022679"/>
    </source>
</evidence>
<dbReference type="GO" id="GO:0030288">
    <property type="term" value="C:outer membrane-bounded periplasmic space"/>
    <property type="evidence" value="ECO:0007669"/>
    <property type="project" value="TreeGrafter"/>
</dbReference>
<comment type="similarity">
    <text evidence="1">In the C-terminal section; belongs to the transpeptidase family.</text>
</comment>
<dbReference type="Pfam" id="PF00912">
    <property type="entry name" value="Transgly"/>
    <property type="match status" value="1"/>
</dbReference>
<comment type="catalytic activity">
    <reaction evidence="16">
        <text>Preferential cleavage: (Ac)2-L-Lys-D-Ala-|-D-Ala. Also transpeptidation of peptidyl-alanyl moieties that are N-acyl substituents of D-alanine.</text>
        <dbReference type="EC" id="3.4.16.4"/>
    </reaction>
</comment>
<dbReference type="OrthoDB" id="9766909at2"/>
<dbReference type="Pfam" id="PF00905">
    <property type="entry name" value="Transpeptidase"/>
    <property type="match status" value="1"/>
</dbReference>
<keyword evidence="9" id="KW-0378">Hydrolase</keyword>
<evidence type="ECO:0000256" key="9">
    <source>
        <dbReference type="ARBA" id="ARBA00022801"/>
    </source>
</evidence>
<dbReference type="InterPro" id="IPR012338">
    <property type="entry name" value="Beta-lactam/transpept-like"/>
</dbReference>
<feature type="domain" description="Glycosyl transferase family 51" evidence="20">
    <location>
        <begin position="71"/>
        <end position="239"/>
    </location>
</feature>
<evidence type="ECO:0000256" key="12">
    <source>
        <dbReference type="ARBA" id="ARBA00022989"/>
    </source>
</evidence>
<keyword evidence="6" id="KW-0328">Glycosyltransferase</keyword>
<keyword evidence="5" id="KW-0645">Protease</keyword>
<dbReference type="GO" id="GO:0008658">
    <property type="term" value="F:penicillin binding"/>
    <property type="evidence" value="ECO:0007669"/>
    <property type="project" value="InterPro"/>
</dbReference>
<keyword evidence="14" id="KW-0511">Multifunctional enzyme</keyword>
<organism evidence="21 22">
    <name type="scientific">Suicoccus acidiformans</name>
    <dbReference type="NCBI Taxonomy" id="2036206"/>
    <lineage>
        <taxon>Bacteria</taxon>
        <taxon>Bacillati</taxon>
        <taxon>Bacillota</taxon>
        <taxon>Bacilli</taxon>
        <taxon>Lactobacillales</taxon>
        <taxon>Aerococcaceae</taxon>
        <taxon>Suicoccus</taxon>
    </lineage>
</organism>